<gene>
    <name evidence="1" type="ORF">PV05_03262</name>
</gene>
<dbReference type="PANTHER" id="PTHR36156:SF3">
    <property type="entry name" value="CUPIN 2 CONSERVED BARREL DOMAIN-CONTAINING PROTEIN"/>
    <property type="match status" value="1"/>
</dbReference>
<accession>A0A0D2FF61</accession>
<evidence type="ECO:0000313" key="1">
    <source>
        <dbReference type="EMBL" id="KIW58764.1"/>
    </source>
</evidence>
<dbReference type="Gene3D" id="2.60.120.10">
    <property type="entry name" value="Jelly Rolls"/>
    <property type="match status" value="1"/>
</dbReference>
<reference evidence="1 2" key="1">
    <citation type="submission" date="2015-01" db="EMBL/GenBank/DDBJ databases">
        <title>The Genome Sequence of Exophiala xenobiotica CBS118157.</title>
        <authorList>
            <consortium name="The Broad Institute Genomics Platform"/>
            <person name="Cuomo C."/>
            <person name="de Hoog S."/>
            <person name="Gorbushina A."/>
            <person name="Stielow B."/>
            <person name="Teixiera M."/>
            <person name="Abouelleil A."/>
            <person name="Chapman S.B."/>
            <person name="Priest M."/>
            <person name="Young S.K."/>
            <person name="Wortman J."/>
            <person name="Nusbaum C."/>
            <person name="Birren B."/>
        </authorList>
    </citation>
    <scope>NUCLEOTIDE SEQUENCE [LARGE SCALE GENOMIC DNA]</scope>
    <source>
        <strain evidence="1 2">CBS 118157</strain>
    </source>
</reference>
<dbReference type="HOGENOM" id="CLU_096188_0_0_1"/>
<dbReference type="RefSeq" id="XP_013319348.1">
    <property type="nucleotide sequence ID" value="XM_013463894.1"/>
</dbReference>
<dbReference type="PANTHER" id="PTHR36156">
    <property type="entry name" value="SLR2101 PROTEIN"/>
    <property type="match status" value="1"/>
</dbReference>
<dbReference type="InterPro" id="IPR047142">
    <property type="entry name" value="OryJ/VirC-like"/>
</dbReference>
<dbReference type="GeneID" id="25325170"/>
<dbReference type="OrthoDB" id="5840532at2759"/>
<name>A0A0D2FF61_9EURO</name>
<dbReference type="EMBL" id="KN847318">
    <property type="protein sequence ID" value="KIW58764.1"/>
    <property type="molecule type" value="Genomic_DNA"/>
</dbReference>
<dbReference type="STRING" id="348802.A0A0D2FF61"/>
<protein>
    <submittedName>
        <fullName evidence="1">Uncharacterized protein</fullName>
    </submittedName>
</protein>
<dbReference type="Proteomes" id="UP000054342">
    <property type="component" value="Unassembled WGS sequence"/>
</dbReference>
<dbReference type="AlphaFoldDB" id="A0A0D2FF61"/>
<proteinExistence type="predicted"/>
<dbReference type="CDD" id="cd02231">
    <property type="entry name" value="cupin_BLL6423-like"/>
    <property type="match status" value="1"/>
</dbReference>
<dbReference type="InterPro" id="IPR011051">
    <property type="entry name" value="RmlC_Cupin_sf"/>
</dbReference>
<organism evidence="1 2">
    <name type="scientific">Exophiala xenobiotica</name>
    <dbReference type="NCBI Taxonomy" id="348802"/>
    <lineage>
        <taxon>Eukaryota</taxon>
        <taxon>Fungi</taxon>
        <taxon>Dikarya</taxon>
        <taxon>Ascomycota</taxon>
        <taxon>Pezizomycotina</taxon>
        <taxon>Eurotiomycetes</taxon>
        <taxon>Chaetothyriomycetidae</taxon>
        <taxon>Chaetothyriales</taxon>
        <taxon>Herpotrichiellaceae</taxon>
        <taxon>Exophiala</taxon>
    </lineage>
</organism>
<sequence length="113" mass="12595">MDAKGLPIVHRFVTDHNSDVKAVFNKAFDEPLGWQVIGNKAEFAFSYATNKYPVDLNDDKDIDTYKKYQQDLLGLTIPGGTVLRYVDMPPGSTSPMHRTVSLDYGVVLEGTVE</sequence>
<dbReference type="SUPFAM" id="SSF51182">
    <property type="entry name" value="RmlC-like cupins"/>
    <property type="match status" value="1"/>
</dbReference>
<keyword evidence="2" id="KW-1185">Reference proteome</keyword>
<dbReference type="InterPro" id="IPR014710">
    <property type="entry name" value="RmlC-like_jellyroll"/>
</dbReference>
<evidence type="ECO:0000313" key="2">
    <source>
        <dbReference type="Proteomes" id="UP000054342"/>
    </source>
</evidence>